<evidence type="ECO:0000313" key="3">
    <source>
        <dbReference type="WBParaSite" id="GPUH_0001945401-mRNA-1"/>
    </source>
</evidence>
<dbReference type="PANTHER" id="PTHR24020">
    <property type="entry name" value="COLLAGEN ALPHA"/>
    <property type="match status" value="1"/>
</dbReference>
<feature type="compositionally biased region" description="Polar residues" evidence="1">
    <location>
        <begin position="32"/>
        <end position="58"/>
    </location>
</feature>
<dbReference type="Gene3D" id="3.40.50.410">
    <property type="entry name" value="von Willebrand factor, type A domain"/>
    <property type="match status" value="1"/>
</dbReference>
<dbReference type="Pfam" id="PF00092">
    <property type="entry name" value="VWA"/>
    <property type="match status" value="1"/>
</dbReference>
<organism evidence="3">
    <name type="scientific">Gongylonema pulchrum</name>
    <dbReference type="NCBI Taxonomy" id="637853"/>
    <lineage>
        <taxon>Eukaryota</taxon>
        <taxon>Metazoa</taxon>
        <taxon>Ecdysozoa</taxon>
        <taxon>Nematoda</taxon>
        <taxon>Chromadorea</taxon>
        <taxon>Rhabditida</taxon>
        <taxon>Spirurina</taxon>
        <taxon>Spiruromorpha</taxon>
        <taxon>Spiruroidea</taxon>
        <taxon>Gongylonematidae</taxon>
        <taxon>Gongylonema</taxon>
    </lineage>
</organism>
<protein>
    <submittedName>
        <fullName evidence="3">VWFA domain-containing protein</fullName>
    </submittedName>
</protein>
<dbReference type="SUPFAM" id="SSF53300">
    <property type="entry name" value="vWA-like"/>
    <property type="match status" value="1"/>
</dbReference>
<dbReference type="PROSITE" id="PS50234">
    <property type="entry name" value="VWFA"/>
    <property type="match status" value="1"/>
</dbReference>
<evidence type="ECO:0000256" key="1">
    <source>
        <dbReference type="SAM" id="MobiDB-lite"/>
    </source>
</evidence>
<reference evidence="3" key="1">
    <citation type="submission" date="2016-06" db="UniProtKB">
        <authorList>
            <consortium name="WormBaseParasite"/>
        </authorList>
    </citation>
    <scope>IDENTIFICATION</scope>
</reference>
<dbReference type="PANTHER" id="PTHR24020:SF84">
    <property type="entry name" value="VWFA DOMAIN-CONTAINING PROTEIN"/>
    <property type="match status" value="1"/>
</dbReference>
<dbReference type="WBParaSite" id="GPUH_0001945401-mRNA-1">
    <property type="protein sequence ID" value="GPUH_0001945401-mRNA-1"/>
    <property type="gene ID" value="GPUH_0001945401"/>
</dbReference>
<feature type="domain" description="VWFA" evidence="2">
    <location>
        <begin position="85"/>
        <end position="169"/>
    </location>
</feature>
<accession>A0A183EEN8</accession>
<dbReference type="AlphaFoldDB" id="A0A183EEN8"/>
<dbReference type="InterPro" id="IPR036465">
    <property type="entry name" value="vWFA_dom_sf"/>
</dbReference>
<dbReference type="InterPro" id="IPR002035">
    <property type="entry name" value="VWF_A"/>
</dbReference>
<evidence type="ECO:0000259" key="2">
    <source>
        <dbReference type="PROSITE" id="PS50234"/>
    </source>
</evidence>
<sequence length="188" mass="20476">LQRRKDVGNKLDFDLKEFEEAAATEEMEVLGTKQNAVKLQPTTTKPPLSTRETTPTRSSARRQTEIVSSTAAPTSTIFAPGCEIDAVLIIDSSGSVEETFSREKELAAGIIHRLRIGPNNARVAIIKFAAKEKVKTVWSFDQPQVREKVLEALDGITFSSGTTAIHSALLQVCTAALLLDYCALLFVA</sequence>
<dbReference type="InterPro" id="IPR050525">
    <property type="entry name" value="ECM_Assembly_Org"/>
</dbReference>
<proteinExistence type="predicted"/>
<name>A0A183EEN8_9BILA</name>
<feature type="region of interest" description="Disordered" evidence="1">
    <location>
        <begin position="27"/>
        <end position="66"/>
    </location>
</feature>